<comment type="similarity">
    <text evidence="3">Belongs to the IspD/TarI cytidylyltransferase family. IspD subfamily.</text>
</comment>
<dbReference type="CDD" id="cd02516">
    <property type="entry name" value="CDP-ME_synthetase"/>
    <property type="match status" value="1"/>
</dbReference>
<feature type="site" description="Transition state stabilizer" evidence="3">
    <location>
        <position position="22"/>
    </location>
</feature>
<keyword evidence="2 3" id="KW-0548">Nucleotidyltransferase</keyword>
<dbReference type="PANTHER" id="PTHR32125:SF4">
    <property type="entry name" value="2-C-METHYL-D-ERYTHRITOL 4-PHOSPHATE CYTIDYLYLTRANSFERASE, CHLOROPLASTIC"/>
    <property type="match status" value="1"/>
</dbReference>
<dbReference type="InterPro" id="IPR050088">
    <property type="entry name" value="IspD/TarI_cytidylyltransf_bact"/>
</dbReference>
<accession>A0A4U1CSI1</accession>
<evidence type="ECO:0000313" key="4">
    <source>
        <dbReference type="EMBL" id="TKC10000.1"/>
    </source>
</evidence>
<dbReference type="OrthoDB" id="9806837at2"/>
<protein>
    <recommendedName>
        <fullName evidence="3">2-C-methyl-D-erythritol 4-phosphate cytidylyltransferase</fullName>
        <ecNumber evidence="3">2.7.7.60</ecNumber>
    </recommendedName>
    <alternativeName>
        <fullName evidence="3">4-diphosphocytidyl-2C-methyl-D-erythritol synthase</fullName>
    </alternativeName>
    <alternativeName>
        <fullName evidence="3">MEP cytidylyltransferase</fullName>
        <shortName evidence="3">MCT</shortName>
    </alternativeName>
</protein>
<dbReference type="PANTHER" id="PTHR32125">
    <property type="entry name" value="2-C-METHYL-D-ERYTHRITOL 4-PHOSPHATE CYTIDYLYLTRANSFERASE, CHLOROPLASTIC"/>
    <property type="match status" value="1"/>
</dbReference>
<keyword evidence="5" id="KW-1185">Reference proteome</keyword>
<evidence type="ECO:0000256" key="2">
    <source>
        <dbReference type="ARBA" id="ARBA00022695"/>
    </source>
</evidence>
<evidence type="ECO:0000313" key="5">
    <source>
        <dbReference type="Proteomes" id="UP000309488"/>
    </source>
</evidence>
<dbReference type="UniPathway" id="UPA00056">
    <property type="reaction ID" value="UER00093"/>
</dbReference>
<keyword evidence="3" id="KW-0414">Isoprene biosynthesis</keyword>
<dbReference type="Gene3D" id="3.90.550.10">
    <property type="entry name" value="Spore Coat Polysaccharide Biosynthesis Protein SpsA, Chain A"/>
    <property type="match status" value="1"/>
</dbReference>
<organism evidence="4 5">
    <name type="scientific">Pedobacter polaris</name>
    <dbReference type="NCBI Taxonomy" id="2571273"/>
    <lineage>
        <taxon>Bacteria</taxon>
        <taxon>Pseudomonadati</taxon>
        <taxon>Bacteroidota</taxon>
        <taxon>Sphingobacteriia</taxon>
        <taxon>Sphingobacteriales</taxon>
        <taxon>Sphingobacteriaceae</taxon>
        <taxon>Pedobacter</taxon>
    </lineage>
</organism>
<dbReference type="InterPro" id="IPR029044">
    <property type="entry name" value="Nucleotide-diphossugar_trans"/>
</dbReference>
<dbReference type="SUPFAM" id="SSF53448">
    <property type="entry name" value="Nucleotide-diphospho-sugar transferases"/>
    <property type="match status" value="1"/>
</dbReference>
<dbReference type="EC" id="2.7.7.60" evidence="3"/>
<dbReference type="FunFam" id="3.90.550.10:FF:000003">
    <property type="entry name" value="2-C-methyl-D-erythritol 4-phosphate cytidylyltransferase"/>
    <property type="match status" value="1"/>
</dbReference>
<dbReference type="GO" id="GO:0050518">
    <property type="term" value="F:2-C-methyl-D-erythritol 4-phosphate cytidylyltransferase activity"/>
    <property type="evidence" value="ECO:0007669"/>
    <property type="project" value="UniProtKB-UniRule"/>
</dbReference>
<proteinExistence type="inferred from homology"/>
<dbReference type="Proteomes" id="UP000309488">
    <property type="component" value="Unassembled WGS sequence"/>
</dbReference>
<comment type="catalytic activity">
    <reaction evidence="3">
        <text>2-C-methyl-D-erythritol 4-phosphate + CTP + H(+) = 4-CDP-2-C-methyl-D-erythritol + diphosphate</text>
        <dbReference type="Rhea" id="RHEA:13429"/>
        <dbReference type="ChEBI" id="CHEBI:15378"/>
        <dbReference type="ChEBI" id="CHEBI:33019"/>
        <dbReference type="ChEBI" id="CHEBI:37563"/>
        <dbReference type="ChEBI" id="CHEBI:57823"/>
        <dbReference type="ChEBI" id="CHEBI:58262"/>
        <dbReference type="EC" id="2.7.7.60"/>
    </reaction>
</comment>
<reference evidence="4 5" key="1">
    <citation type="submission" date="2019-04" db="EMBL/GenBank/DDBJ databases">
        <title>Pedobacter sp. RP-3-22 sp. nov., isolated from Arctic soil.</title>
        <authorList>
            <person name="Dahal R.H."/>
            <person name="Kim D.-U."/>
        </authorList>
    </citation>
    <scope>NUCLEOTIDE SEQUENCE [LARGE SCALE GENOMIC DNA]</scope>
    <source>
        <strain evidence="4 5">RP-3-22</strain>
    </source>
</reference>
<feature type="site" description="Transition state stabilizer" evidence="3">
    <location>
        <position position="15"/>
    </location>
</feature>
<dbReference type="NCBIfam" id="TIGR00453">
    <property type="entry name" value="ispD"/>
    <property type="match status" value="1"/>
</dbReference>
<feature type="site" description="Positions MEP for the nucleophilic attack" evidence="3">
    <location>
        <position position="206"/>
    </location>
</feature>
<keyword evidence="1 3" id="KW-0808">Transferase</keyword>
<dbReference type="EMBL" id="SWBR01000002">
    <property type="protein sequence ID" value="TKC10000.1"/>
    <property type="molecule type" value="Genomic_DNA"/>
</dbReference>
<dbReference type="HAMAP" id="MF_00108">
    <property type="entry name" value="IspD"/>
    <property type="match status" value="1"/>
</dbReference>
<dbReference type="Pfam" id="PF01128">
    <property type="entry name" value="IspD"/>
    <property type="match status" value="1"/>
</dbReference>
<dbReference type="AlphaFoldDB" id="A0A4U1CSI1"/>
<dbReference type="GO" id="GO:0019288">
    <property type="term" value="P:isopentenyl diphosphate biosynthetic process, methylerythritol 4-phosphate pathway"/>
    <property type="evidence" value="ECO:0007669"/>
    <property type="project" value="UniProtKB-UniRule"/>
</dbReference>
<feature type="site" description="Positions MEP for the nucleophilic attack" evidence="3">
    <location>
        <position position="152"/>
    </location>
</feature>
<dbReference type="RefSeq" id="WP_136839576.1">
    <property type="nucleotide sequence ID" value="NZ_SWBR01000002.1"/>
</dbReference>
<comment type="caution">
    <text evidence="4">The sequence shown here is derived from an EMBL/GenBank/DDBJ whole genome shotgun (WGS) entry which is preliminary data.</text>
</comment>
<dbReference type="InterPro" id="IPR001228">
    <property type="entry name" value="IspD"/>
</dbReference>
<dbReference type="InterPro" id="IPR034683">
    <property type="entry name" value="IspD/TarI"/>
</dbReference>
<name>A0A4U1CSI1_9SPHI</name>
<evidence type="ECO:0000256" key="3">
    <source>
        <dbReference type="HAMAP-Rule" id="MF_00108"/>
    </source>
</evidence>
<evidence type="ECO:0000256" key="1">
    <source>
        <dbReference type="ARBA" id="ARBA00022679"/>
    </source>
</evidence>
<comment type="pathway">
    <text evidence="3">Isoprenoid biosynthesis; isopentenyl diphosphate biosynthesis via DXP pathway; isopentenyl diphosphate from 1-deoxy-D-xylulose 5-phosphate: step 2/6.</text>
</comment>
<sequence length="221" mass="25184">MKYYAIIVGGGSGKRMQNVIAKQFLLLKNKPVLMHTISAFISCSFKPEIILVLHPDLHQYWKDLCLKYDFDIPYLLVNAGEQRFYSVRNGLMTIKGEGIVAVHDAVRPLVSTSLICRAYEVAEEKGNAITYIKPSDSVRKIKSETESKIVNRDDLVLIQTPQAFEISQLRKGYQQHYKTKFTDDASVVEKAGFKINLIEGERHNLKITYPEDLELASFLLK</sequence>
<gene>
    <name evidence="3" type="primary">ispD</name>
    <name evidence="4" type="ORF">FA048_07265</name>
</gene>
<comment type="function">
    <text evidence="3">Catalyzes the formation of 4-diphosphocytidyl-2-C-methyl-D-erythritol from CTP and 2-C-methyl-D-erythritol 4-phosphate (MEP).</text>
</comment>
<dbReference type="NCBIfam" id="NF001186">
    <property type="entry name" value="PRK00155.2-3"/>
    <property type="match status" value="1"/>
</dbReference>